<keyword evidence="3" id="KW-1185">Reference proteome</keyword>
<dbReference type="Pfam" id="PF15768">
    <property type="entry name" value="CC190"/>
    <property type="match status" value="1"/>
</dbReference>
<evidence type="ECO:0000256" key="1">
    <source>
        <dbReference type="SAM" id="MobiDB-lite"/>
    </source>
</evidence>
<dbReference type="InterPro" id="IPR031525">
    <property type="entry name" value="CC190"/>
</dbReference>
<dbReference type="PANTHER" id="PTHR36871">
    <property type="entry name" value="COILED-COIL DOMAIN-CONTAINING PROTEIN 190"/>
    <property type="match status" value="1"/>
</dbReference>
<accession>A0AAN9AXZ7</accession>
<feature type="region of interest" description="Disordered" evidence="1">
    <location>
        <begin position="1"/>
        <end position="73"/>
    </location>
</feature>
<organism evidence="2 3">
    <name type="scientific">Littorina saxatilis</name>
    <dbReference type="NCBI Taxonomy" id="31220"/>
    <lineage>
        <taxon>Eukaryota</taxon>
        <taxon>Metazoa</taxon>
        <taxon>Spiralia</taxon>
        <taxon>Lophotrochozoa</taxon>
        <taxon>Mollusca</taxon>
        <taxon>Gastropoda</taxon>
        <taxon>Caenogastropoda</taxon>
        <taxon>Littorinimorpha</taxon>
        <taxon>Littorinoidea</taxon>
        <taxon>Littorinidae</taxon>
        <taxon>Littorina</taxon>
    </lineage>
</organism>
<reference evidence="2 3" key="1">
    <citation type="submission" date="2024-02" db="EMBL/GenBank/DDBJ databases">
        <title>Chromosome-scale genome assembly of the rough periwinkle Littorina saxatilis.</title>
        <authorList>
            <person name="De Jode A."/>
            <person name="Faria R."/>
            <person name="Formenti G."/>
            <person name="Sims Y."/>
            <person name="Smith T.P."/>
            <person name="Tracey A."/>
            <person name="Wood J.M.D."/>
            <person name="Zagrodzka Z.B."/>
            <person name="Johannesson K."/>
            <person name="Butlin R.K."/>
            <person name="Leder E.H."/>
        </authorList>
    </citation>
    <scope>NUCLEOTIDE SEQUENCE [LARGE SCALE GENOMIC DNA]</scope>
    <source>
        <strain evidence="2">Snail1</strain>
        <tissue evidence="2">Muscle</tissue>
    </source>
</reference>
<feature type="compositionally biased region" description="Basic and acidic residues" evidence="1">
    <location>
        <begin position="52"/>
        <end position="68"/>
    </location>
</feature>
<dbReference type="AlphaFoldDB" id="A0AAN9AXZ7"/>
<feature type="region of interest" description="Disordered" evidence="1">
    <location>
        <begin position="94"/>
        <end position="118"/>
    </location>
</feature>
<dbReference type="PANTHER" id="PTHR36871:SF1">
    <property type="entry name" value="COILED-COIL DOMAIN-CONTAINING PROTEIN 190"/>
    <property type="match status" value="1"/>
</dbReference>
<feature type="compositionally biased region" description="Basic and acidic residues" evidence="1">
    <location>
        <begin position="99"/>
        <end position="108"/>
    </location>
</feature>
<evidence type="ECO:0000313" key="2">
    <source>
        <dbReference type="EMBL" id="KAK7095114.1"/>
    </source>
</evidence>
<dbReference type="Proteomes" id="UP001374579">
    <property type="component" value="Unassembled WGS sequence"/>
</dbReference>
<evidence type="ECO:0000313" key="3">
    <source>
        <dbReference type="Proteomes" id="UP001374579"/>
    </source>
</evidence>
<sequence>MNKSSRTPAGSNPNRRFSQPVVSGTTDRGRRGSEAANLPRGVEPPLPGKARGGKEATDGPAFDADHYNPDGSIRTVHKMPKFADAYAEASKARYIRHKSPTDREKELSVHQVFDQPRE</sequence>
<proteinExistence type="predicted"/>
<dbReference type="EMBL" id="JBAMIC010000018">
    <property type="protein sequence ID" value="KAK7095114.1"/>
    <property type="molecule type" value="Genomic_DNA"/>
</dbReference>
<name>A0AAN9AXZ7_9CAEN</name>
<protein>
    <submittedName>
        <fullName evidence="2">Uncharacterized protein</fullName>
    </submittedName>
</protein>
<feature type="compositionally biased region" description="Polar residues" evidence="1">
    <location>
        <begin position="1"/>
        <end position="26"/>
    </location>
</feature>
<comment type="caution">
    <text evidence="2">The sequence shown here is derived from an EMBL/GenBank/DDBJ whole genome shotgun (WGS) entry which is preliminary data.</text>
</comment>
<gene>
    <name evidence="2" type="ORF">V1264_006565</name>
</gene>